<keyword evidence="4" id="KW-1185">Reference proteome</keyword>
<evidence type="ECO:0000313" key="2">
    <source>
        <dbReference type="EMBL" id="EEC03863.1"/>
    </source>
</evidence>
<accession>B7PB91</accession>
<dbReference type="GO" id="GO:0006508">
    <property type="term" value="P:proteolysis"/>
    <property type="evidence" value="ECO:0007669"/>
    <property type="project" value="InterPro"/>
</dbReference>
<dbReference type="EnsemblMetazoa" id="ISCW002213-RA">
    <property type="protein sequence ID" value="ISCW002213-PA"/>
    <property type="gene ID" value="ISCW002213"/>
</dbReference>
<dbReference type="EMBL" id="DS674887">
    <property type="protein sequence ID" value="EEC03863.1"/>
    <property type="molecule type" value="Genomic_DNA"/>
</dbReference>
<dbReference type="FunFam" id="3.40.50.1460:FF:000056">
    <property type="entry name" value="Asparaginyl peptidase, putative"/>
    <property type="match status" value="1"/>
</dbReference>
<evidence type="ECO:0000256" key="1">
    <source>
        <dbReference type="ARBA" id="ARBA00009941"/>
    </source>
</evidence>
<dbReference type="Pfam" id="PF01650">
    <property type="entry name" value="Peptidase_C13"/>
    <property type="match status" value="1"/>
</dbReference>
<dbReference type="Gene3D" id="3.40.50.1460">
    <property type="match status" value="1"/>
</dbReference>
<proteinExistence type="inferred from homology"/>
<organism>
    <name type="scientific">Ixodes scapularis</name>
    <name type="common">Black-legged tick</name>
    <name type="synonym">Deer tick</name>
    <dbReference type="NCBI Taxonomy" id="6945"/>
    <lineage>
        <taxon>Eukaryota</taxon>
        <taxon>Metazoa</taxon>
        <taxon>Ecdysozoa</taxon>
        <taxon>Arthropoda</taxon>
        <taxon>Chelicerata</taxon>
        <taxon>Arachnida</taxon>
        <taxon>Acari</taxon>
        <taxon>Parasitiformes</taxon>
        <taxon>Ixodida</taxon>
        <taxon>Ixodoidea</taxon>
        <taxon>Ixodidae</taxon>
        <taxon>Ixodinae</taxon>
        <taxon>Ixodes</taxon>
    </lineage>
</organism>
<reference evidence="2 4" key="1">
    <citation type="submission" date="2008-03" db="EMBL/GenBank/DDBJ databases">
        <title>Annotation of Ixodes scapularis.</title>
        <authorList>
            <consortium name="Ixodes scapularis Genome Project Consortium"/>
            <person name="Caler E."/>
            <person name="Hannick L.I."/>
            <person name="Bidwell S."/>
            <person name="Joardar V."/>
            <person name="Thiagarajan M."/>
            <person name="Amedeo P."/>
            <person name="Galinsky K.J."/>
            <person name="Schobel S."/>
            <person name="Inman J."/>
            <person name="Hostetler J."/>
            <person name="Miller J."/>
            <person name="Hammond M."/>
            <person name="Megy K."/>
            <person name="Lawson D."/>
            <person name="Kodira C."/>
            <person name="Sutton G."/>
            <person name="Meyer J."/>
            <person name="Hill C.A."/>
            <person name="Birren B."/>
            <person name="Nene V."/>
            <person name="Collins F."/>
            <person name="Alarcon-Chaidez F."/>
            <person name="Wikel S."/>
            <person name="Strausberg R."/>
        </authorList>
    </citation>
    <scope>NUCLEOTIDE SEQUENCE [LARGE SCALE GENOMIC DNA]</scope>
    <source>
        <strain evidence="4">Wikel</strain>
        <strain evidence="2">Wikel colony</strain>
    </source>
</reference>
<dbReference type="VEuPathDB" id="VectorBase:ISCW002213"/>
<dbReference type="HOGENOM" id="CLU_076992_1_1_1"/>
<protein>
    <submittedName>
        <fullName evidence="2 3">Asparaginyl peptidase, putative</fullName>
        <ecNumber evidence="2">3.4.22.34</ecNumber>
    </submittedName>
</protein>
<dbReference type="VEuPathDB" id="VectorBase:ISCP_009000"/>
<dbReference type="AlphaFoldDB" id="B7PB91"/>
<dbReference type="PRINTS" id="PR00776">
    <property type="entry name" value="HEMOGLOBNASE"/>
</dbReference>
<reference evidence="3" key="2">
    <citation type="submission" date="2020-05" db="UniProtKB">
        <authorList>
            <consortium name="EnsemblMetazoa"/>
        </authorList>
    </citation>
    <scope>IDENTIFICATION</scope>
    <source>
        <strain evidence="3">wikel</strain>
    </source>
</reference>
<dbReference type="VEuPathDB" id="VectorBase:ISCI002213"/>
<dbReference type="PaxDb" id="6945-B7PB91"/>
<dbReference type="EMBL" id="ABJB011016484">
    <property type="status" value="NOT_ANNOTATED_CDS"/>
    <property type="molecule type" value="Genomic_DNA"/>
</dbReference>
<dbReference type="PANTHER" id="PTHR12000">
    <property type="entry name" value="HEMOGLOBINASE FAMILY MEMBER"/>
    <property type="match status" value="1"/>
</dbReference>
<dbReference type="OrthoDB" id="9995590at2759"/>
<keyword evidence="2" id="KW-0378">Hydrolase</keyword>
<comment type="similarity">
    <text evidence="1">Belongs to the peptidase C13 family.</text>
</comment>
<name>B7PB91_IXOSC</name>
<dbReference type="Proteomes" id="UP000001555">
    <property type="component" value="Unassembled WGS sequence"/>
</dbReference>
<dbReference type="EC" id="3.4.22.34" evidence="2"/>
<evidence type="ECO:0000313" key="3">
    <source>
        <dbReference type="EnsemblMetazoa" id="ISCW002213-PA"/>
    </source>
</evidence>
<sequence>MYDDIAYNPRNPTPGIVVNYLNGRDHYAGTIKDYIGASVTASNFLGVLQGRRELIEGGSGKVCGSGPKDHTFVYLDSLETRRLVSFSDDALHAKDLTEAIKKLLEERKYAKMVFYLYASFSGSMFDGRLLYNISVFSTTAADPYEEACTSE</sequence>
<dbReference type="InterPro" id="IPR001096">
    <property type="entry name" value="Peptidase_C13"/>
</dbReference>
<evidence type="ECO:0000313" key="4">
    <source>
        <dbReference type="Proteomes" id="UP000001555"/>
    </source>
</evidence>
<dbReference type="PANTHER" id="PTHR12000:SF42">
    <property type="entry name" value="LEGUMAIN"/>
    <property type="match status" value="1"/>
</dbReference>
<dbReference type="GO" id="GO:0004197">
    <property type="term" value="F:cysteine-type endopeptidase activity"/>
    <property type="evidence" value="ECO:0007669"/>
    <property type="project" value="UniProtKB-EC"/>
</dbReference>
<dbReference type="InParanoid" id="B7PB91"/>
<gene>
    <name evidence="2" type="ORF">IscW_ISCW002213</name>
</gene>
<dbReference type="STRING" id="6945.B7PB91"/>